<dbReference type="EMBL" id="ALAO01000359">
    <property type="protein sequence ID" value="EKO37720.1"/>
    <property type="molecule type" value="Genomic_DNA"/>
</dbReference>
<dbReference type="Gene3D" id="3.40.190.80">
    <property type="match status" value="1"/>
</dbReference>
<feature type="binding site" evidence="7">
    <location>
        <position position="89"/>
    </location>
    <ligand>
        <name>Mg(2+)</name>
        <dbReference type="ChEBI" id="CHEBI:18420"/>
        <label>1</label>
        <note>catalytic</note>
    </ligand>
</feature>
<evidence type="ECO:0000256" key="6">
    <source>
        <dbReference type="HAMAP-Rule" id="MF_02095"/>
    </source>
</evidence>
<dbReference type="EC" id="3.1.3.7" evidence="6"/>
<feature type="binding site" evidence="7">
    <location>
        <position position="86"/>
    </location>
    <ligand>
        <name>Mg(2+)</name>
        <dbReference type="ChEBI" id="CHEBI:18420"/>
        <label>1</label>
        <note>catalytic</note>
    </ligand>
</feature>
<dbReference type="GO" id="GO:0046854">
    <property type="term" value="P:phosphatidylinositol phosphate biosynthetic process"/>
    <property type="evidence" value="ECO:0007669"/>
    <property type="project" value="InterPro"/>
</dbReference>
<dbReference type="InterPro" id="IPR006240">
    <property type="entry name" value="CysQ"/>
</dbReference>
<comment type="caution">
    <text evidence="8">The sequence shown here is derived from an EMBL/GenBank/DDBJ whole genome shotgun (WGS) entry which is preliminary data.</text>
</comment>
<sequence length="263" mass="27923">MRELDREALMGLARLSGQAILECRAGGLDVTTKADGTPVTQADKRAGEILVAGLAHIFPGVPVICEETANAPYEERRRYTRCFIVDPLDGTKEFAAGRDDFCVCLALVEAGRPVYGVIAAPVADLLYAGGPGVPSLRRQGDGTEQALRVRRPEPGETIIAMASRSHPSPGLADWLARFGAVRTISRGSALKFCALAQGDCHVYPRLGPTSEWDVAAGHALVLGAGGVMTALDGSPFPYNKPELLNGPFLAHSLDPDDPRLARP</sequence>
<evidence type="ECO:0000256" key="2">
    <source>
        <dbReference type="ARBA" id="ARBA00022475"/>
    </source>
</evidence>
<keyword evidence="3" id="KW-0997">Cell inner membrane</keyword>
<comment type="cofactor">
    <cofactor evidence="6 7">
        <name>Mg(2+)</name>
        <dbReference type="ChEBI" id="CHEBI:18420"/>
    </cofactor>
</comment>
<comment type="catalytic activity">
    <reaction evidence="6">
        <text>adenosine 3',5'-bisphosphate + H2O = AMP + phosphate</text>
        <dbReference type="Rhea" id="RHEA:10040"/>
        <dbReference type="ChEBI" id="CHEBI:15377"/>
        <dbReference type="ChEBI" id="CHEBI:43474"/>
        <dbReference type="ChEBI" id="CHEBI:58343"/>
        <dbReference type="ChEBI" id="CHEBI:456215"/>
        <dbReference type="EC" id="3.1.3.7"/>
    </reaction>
</comment>
<feature type="binding site" evidence="6">
    <location>
        <position position="66"/>
    </location>
    <ligand>
        <name>Mg(2+)</name>
        <dbReference type="ChEBI" id="CHEBI:18420"/>
        <label>1</label>
    </ligand>
</feature>
<dbReference type="PROSITE" id="PS00630">
    <property type="entry name" value="IMP_2"/>
    <property type="match status" value="1"/>
</dbReference>
<keyword evidence="6 7" id="KW-0479">Metal-binding</keyword>
<evidence type="ECO:0000313" key="9">
    <source>
        <dbReference type="Proteomes" id="UP000006272"/>
    </source>
</evidence>
<dbReference type="SUPFAM" id="SSF56655">
    <property type="entry name" value="Carbohydrate phosphatase"/>
    <property type="match status" value="1"/>
</dbReference>
<keyword evidence="5 6" id="KW-0472">Membrane</keyword>
<feature type="binding site" evidence="7">
    <location>
        <position position="66"/>
    </location>
    <ligand>
        <name>Mg(2+)</name>
        <dbReference type="ChEBI" id="CHEBI:18420"/>
        <label>1</label>
        <note>catalytic</note>
    </ligand>
</feature>
<keyword evidence="4 6" id="KW-0378">Hydrolase</keyword>
<evidence type="ECO:0000256" key="5">
    <source>
        <dbReference type="ARBA" id="ARBA00023136"/>
    </source>
</evidence>
<dbReference type="PATRIC" id="fig|1206767.3.peg.3512"/>
<dbReference type="GO" id="GO:0008441">
    <property type="term" value="F:3'(2'),5'-bisphosphate nucleotidase activity"/>
    <property type="evidence" value="ECO:0007669"/>
    <property type="project" value="UniProtKB-UniRule"/>
</dbReference>
<evidence type="ECO:0000256" key="1">
    <source>
        <dbReference type="ARBA" id="ARBA00005289"/>
    </source>
</evidence>
<dbReference type="Gene3D" id="3.30.540.10">
    <property type="entry name" value="Fructose-1,6-Bisphosphatase, subunit A, domain 1"/>
    <property type="match status" value="1"/>
</dbReference>
<proteinExistence type="inferred from homology"/>
<dbReference type="GO" id="GO:0000103">
    <property type="term" value="P:sulfate assimilation"/>
    <property type="evidence" value="ECO:0007669"/>
    <property type="project" value="TreeGrafter"/>
</dbReference>
<dbReference type="CDD" id="cd01638">
    <property type="entry name" value="CysQ"/>
    <property type="match status" value="1"/>
</dbReference>
<dbReference type="HAMAP" id="MF_02095">
    <property type="entry name" value="CysQ"/>
    <property type="match status" value="1"/>
</dbReference>
<feature type="binding site" evidence="6">
    <location>
        <position position="89"/>
    </location>
    <ligand>
        <name>Mg(2+)</name>
        <dbReference type="ChEBI" id="CHEBI:18420"/>
        <label>2</label>
    </ligand>
</feature>
<organism evidence="8 9">
    <name type="scientific">Solidesulfovibrio magneticus str. Maddingley MBC34</name>
    <dbReference type="NCBI Taxonomy" id="1206767"/>
    <lineage>
        <taxon>Bacteria</taxon>
        <taxon>Pseudomonadati</taxon>
        <taxon>Thermodesulfobacteriota</taxon>
        <taxon>Desulfovibrionia</taxon>
        <taxon>Desulfovibrionales</taxon>
        <taxon>Desulfovibrionaceae</taxon>
        <taxon>Solidesulfovibrio</taxon>
    </lineage>
</organism>
<reference evidence="8 9" key="1">
    <citation type="submission" date="2012-07" db="EMBL/GenBank/DDBJ databases">
        <title>Draft genome sequence of Desulfovibrio magneticus str. Maddingley MBC34 obtained from a metagenomic sequence of a methanogenic enrichment isolated from coal-seam formation water in Victoria, Australia.</title>
        <authorList>
            <person name="Greenfield P."/>
            <person name="Hendry P."/>
            <person name="Li D."/>
            <person name="Rosewarne C.P."/>
            <person name="Tran-Dinh N."/>
            <person name="Elbourne L.D.H."/>
            <person name="Paulsen I.T."/>
            <person name="Midgley D.J."/>
        </authorList>
    </citation>
    <scope>NUCLEOTIDE SEQUENCE [LARGE SCALE GENOMIC DNA]</scope>
    <source>
        <strain evidence="9">Maddingley MBC34</strain>
    </source>
</reference>
<comment type="function">
    <text evidence="6">Converts adenosine-3',5'-bisphosphate (PAP) to AMP.</text>
</comment>
<gene>
    <name evidence="6" type="primary">cysQ</name>
    <name evidence="8" type="ORF">B193_3597</name>
</gene>
<dbReference type="PRINTS" id="PR00377">
    <property type="entry name" value="IMPHPHTASES"/>
</dbReference>
<evidence type="ECO:0000313" key="8">
    <source>
        <dbReference type="EMBL" id="EKO37720.1"/>
    </source>
</evidence>
<keyword evidence="6 7" id="KW-0460">Magnesium</keyword>
<accession>K6GL92</accession>
<protein>
    <recommendedName>
        <fullName evidence="6">3'(2'),5'-bisphosphate nucleotidase CysQ</fullName>
        <ecNumber evidence="6">3.1.3.7</ecNumber>
    </recommendedName>
    <alternativeName>
        <fullName evidence="6">3'(2'),5-bisphosphonucleoside 3'(2')-phosphohydrolase</fullName>
    </alternativeName>
    <alternativeName>
        <fullName evidence="6">3'-phosphoadenosine 5'-phosphate phosphatase</fullName>
        <shortName evidence="6">PAP phosphatase</shortName>
    </alternativeName>
</protein>
<dbReference type="PANTHER" id="PTHR43028:SF5">
    <property type="entry name" value="3'(2'),5'-BISPHOSPHATE NUCLEOTIDASE 1"/>
    <property type="match status" value="1"/>
</dbReference>
<feature type="binding site" evidence="6">
    <location>
        <begin position="88"/>
        <end position="91"/>
    </location>
    <ligand>
        <name>substrate</name>
    </ligand>
</feature>
<feature type="binding site" evidence="6">
    <location>
        <position position="88"/>
    </location>
    <ligand>
        <name>Mg(2+)</name>
        <dbReference type="ChEBI" id="CHEBI:18420"/>
        <label>1</label>
    </ligand>
</feature>
<dbReference type="Proteomes" id="UP000006272">
    <property type="component" value="Unassembled WGS sequence"/>
</dbReference>
<feature type="binding site" evidence="6">
    <location>
        <position position="213"/>
    </location>
    <ligand>
        <name>substrate</name>
    </ligand>
</feature>
<feature type="binding site" evidence="6">
    <location>
        <position position="213"/>
    </location>
    <ligand>
        <name>Mg(2+)</name>
        <dbReference type="ChEBI" id="CHEBI:18420"/>
        <label>2</label>
    </ligand>
</feature>
<feature type="binding site" evidence="6">
    <location>
        <position position="86"/>
    </location>
    <ligand>
        <name>Mg(2+)</name>
        <dbReference type="ChEBI" id="CHEBI:18420"/>
        <label>1</label>
    </ligand>
</feature>
<name>K6GL92_9BACT</name>
<dbReference type="GO" id="GO:0050427">
    <property type="term" value="P:3'-phosphoadenosine 5'-phosphosulfate metabolic process"/>
    <property type="evidence" value="ECO:0007669"/>
    <property type="project" value="TreeGrafter"/>
</dbReference>
<dbReference type="AlphaFoldDB" id="K6GL92"/>
<dbReference type="InterPro" id="IPR020550">
    <property type="entry name" value="Inositol_monophosphatase_CS"/>
</dbReference>
<evidence type="ECO:0000256" key="7">
    <source>
        <dbReference type="PIRSR" id="PIRSR600760-2"/>
    </source>
</evidence>
<dbReference type="Pfam" id="PF00459">
    <property type="entry name" value="Inositol_P"/>
    <property type="match status" value="1"/>
</dbReference>
<comment type="subcellular location">
    <subcellularLocation>
        <location evidence="6">Cell membrane</location>
        <topology evidence="6">Peripheral membrane protein</topology>
        <orientation evidence="6">Cytoplasmic side</orientation>
    </subcellularLocation>
</comment>
<keyword evidence="2 6" id="KW-1003">Cell membrane</keyword>
<dbReference type="InterPro" id="IPR050725">
    <property type="entry name" value="CysQ/Inositol_MonoPase"/>
</dbReference>
<evidence type="ECO:0000256" key="4">
    <source>
        <dbReference type="ARBA" id="ARBA00022801"/>
    </source>
</evidence>
<evidence type="ECO:0000256" key="3">
    <source>
        <dbReference type="ARBA" id="ARBA00022519"/>
    </source>
</evidence>
<feature type="binding site" evidence="7">
    <location>
        <position position="213"/>
    </location>
    <ligand>
        <name>Mg(2+)</name>
        <dbReference type="ChEBI" id="CHEBI:18420"/>
        <label>1</label>
        <note>catalytic</note>
    </ligand>
</feature>
<feature type="binding site" evidence="6">
    <location>
        <position position="86"/>
    </location>
    <ligand>
        <name>Mg(2+)</name>
        <dbReference type="ChEBI" id="CHEBI:18420"/>
        <label>2</label>
    </ligand>
</feature>
<comment type="similarity">
    <text evidence="1 6">Belongs to the inositol monophosphatase superfamily. CysQ family.</text>
</comment>
<dbReference type="PANTHER" id="PTHR43028">
    <property type="entry name" value="3'(2'),5'-BISPHOSPHATE NUCLEOTIDASE 1"/>
    <property type="match status" value="1"/>
</dbReference>
<feature type="binding site" evidence="6">
    <location>
        <position position="66"/>
    </location>
    <ligand>
        <name>substrate</name>
    </ligand>
</feature>
<feature type="binding site" evidence="7">
    <location>
        <position position="88"/>
    </location>
    <ligand>
        <name>Mg(2+)</name>
        <dbReference type="ChEBI" id="CHEBI:18420"/>
        <label>1</label>
        <note>catalytic</note>
    </ligand>
</feature>
<dbReference type="GO" id="GO:0005886">
    <property type="term" value="C:plasma membrane"/>
    <property type="evidence" value="ECO:0007669"/>
    <property type="project" value="UniProtKB-SubCell"/>
</dbReference>
<dbReference type="GO" id="GO:0000287">
    <property type="term" value="F:magnesium ion binding"/>
    <property type="evidence" value="ECO:0007669"/>
    <property type="project" value="UniProtKB-UniRule"/>
</dbReference>
<dbReference type="InterPro" id="IPR000760">
    <property type="entry name" value="Inositol_monophosphatase-like"/>
</dbReference>